<comment type="similarity">
    <text evidence="2">Belongs to the AzlC family.</text>
</comment>
<name>A0A5C4JSR5_9HYPH</name>
<evidence type="ECO:0000256" key="3">
    <source>
        <dbReference type="ARBA" id="ARBA00022448"/>
    </source>
</evidence>
<dbReference type="GO" id="GO:0005886">
    <property type="term" value="C:plasma membrane"/>
    <property type="evidence" value="ECO:0007669"/>
    <property type="project" value="UniProtKB-SubCell"/>
</dbReference>
<feature type="transmembrane region" description="Helical" evidence="8">
    <location>
        <begin position="220"/>
        <end position="237"/>
    </location>
</feature>
<evidence type="ECO:0000256" key="7">
    <source>
        <dbReference type="ARBA" id="ARBA00023136"/>
    </source>
</evidence>
<keyword evidence="7 8" id="KW-0472">Membrane</keyword>
<reference evidence="9 10" key="1">
    <citation type="submission" date="2019-05" db="EMBL/GenBank/DDBJ databases">
        <authorList>
            <person name="Lee S.D."/>
        </authorList>
    </citation>
    <scope>NUCLEOTIDE SEQUENCE [LARGE SCALE GENOMIC DNA]</scope>
    <source>
        <strain evidence="9 10">GH2-6</strain>
    </source>
</reference>
<evidence type="ECO:0000256" key="2">
    <source>
        <dbReference type="ARBA" id="ARBA00010735"/>
    </source>
</evidence>
<evidence type="ECO:0000313" key="10">
    <source>
        <dbReference type="Proteomes" id="UP000307874"/>
    </source>
</evidence>
<dbReference type="Proteomes" id="UP000307874">
    <property type="component" value="Unassembled WGS sequence"/>
</dbReference>
<feature type="transmembrane region" description="Helical" evidence="8">
    <location>
        <begin position="198"/>
        <end position="214"/>
    </location>
</feature>
<feature type="transmembrane region" description="Helical" evidence="8">
    <location>
        <begin position="141"/>
        <end position="168"/>
    </location>
</feature>
<keyword evidence="4" id="KW-1003">Cell membrane</keyword>
<dbReference type="GO" id="GO:1903785">
    <property type="term" value="P:L-valine transmembrane transport"/>
    <property type="evidence" value="ECO:0007669"/>
    <property type="project" value="TreeGrafter"/>
</dbReference>
<dbReference type="Pfam" id="PF03591">
    <property type="entry name" value="AzlC"/>
    <property type="match status" value="1"/>
</dbReference>
<gene>
    <name evidence="9" type="ORF">FF124_08320</name>
</gene>
<keyword evidence="3" id="KW-0813">Transport</keyword>
<evidence type="ECO:0000256" key="1">
    <source>
        <dbReference type="ARBA" id="ARBA00004651"/>
    </source>
</evidence>
<keyword evidence="10" id="KW-1185">Reference proteome</keyword>
<keyword evidence="5 8" id="KW-0812">Transmembrane</keyword>
<dbReference type="AlphaFoldDB" id="A0A5C4JSR5"/>
<dbReference type="PANTHER" id="PTHR34979">
    <property type="entry name" value="INNER MEMBRANE PROTEIN YGAZ"/>
    <property type="match status" value="1"/>
</dbReference>
<comment type="caution">
    <text evidence="9">The sequence shown here is derived from an EMBL/GenBank/DDBJ whole genome shotgun (WGS) entry which is preliminary data.</text>
</comment>
<evidence type="ECO:0000313" key="9">
    <source>
        <dbReference type="EMBL" id="TNB48327.1"/>
    </source>
</evidence>
<accession>A0A5C4JSR5</accession>
<evidence type="ECO:0000256" key="8">
    <source>
        <dbReference type="SAM" id="Phobius"/>
    </source>
</evidence>
<sequence length="246" mass="26353">MGNQPELIRSRLPLRESSEFSSGLRSGIVPALSAAPFGMLFGAVSVTQGQSVFETAMMSLTIFAGASQLVGVELFGQRVAPWLIIASIVAVNFRHVLYSAALTPVIAHFPLPKKLVAFFLMTDPQFAEALKRHEEEERVTFAWYLGAGLVLYVLWNIMTLIGATLGGFITNPEALGLDILLPIYFLSLVMGFRKRPNYLPIVAASALGSILAYATVGSPWHVSIGALAGILLAALLPPGKGKEAAQ</sequence>
<proteinExistence type="inferred from homology"/>
<protein>
    <submittedName>
        <fullName evidence="9">AzlC family ABC transporter permease</fullName>
    </submittedName>
</protein>
<dbReference type="PANTHER" id="PTHR34979:SF1">
    <property type="entry name" value="INNER MEMBRANE PROTEIN YGAZ"/>
    <property type="match status" value="1"/>
</dbReference>
<reference evidence="9 10" key="2">
    <citation type="submission" date="2019-06" db="EMBL/GenBank/DDBJ databases">
        <title>Martelella lutilitoris sp. nov., isolated from a tidal mudflat.</title>
        <authorList>
            <person name="Kim Y.-J."/>
        </authorList>
    </citation>
    <scope>NUCLEOTIDE SEQUENCE [LARGE SCALE GENOMIC DNA]</scope>
    <source>
        <strain evidence="9 10">GH2-6</strain>
    </source>
</reference>
<dbReference type="InterPro" id="IPR011606">
    <property type="entry name" value="Brnchd-chn_aa_trnsp_permease"/>
</dbReference>
<keyword evidence="6 8" id="KW-1133">Transmembrane helix</keyword>
<evidence type="ECO:0000256" key="4">
    <source>
        <dbReference type="ARBA" id="ARBA00022475"/>
    </source>
</evidence>
<dbReference type="OrthoDB" id="3579489at2"/>
<evidence type="ECO:0000256" key="6">
    <source>
        <dbReference type="ARBA" id="ARBA00022989"/>
    </source>
</evidence>
<dbReference type="EMBL" id="VCLB01000004">
    <property type="protein sequence ID" value="TNB48327.1"/>
    <property type="molecule type" value="Genomic_DNA"/>
</dbReference>
<comment type="subcellular location">
    <subcellularLocation>
        <location evidence="1">Cell membrane</location>
        <topology evidence="1">Multi-pass membrane protein</topology>
    </subcellularLocation>
</comment>
<feature type="transmembrane region" description="Helical" evidence="8">
    <location>
        <begin position="174"/>
        <end position="191"/>
    </location>
</feature>
<evidence type="ECO:0000256" key="5">
    <source>
        <dbReference type="ARBA" id="ARBA00022692"/>
    </source>
</evidence>
<organism evidence="9 10">
    <name type="scientific">Martelella lutilitoris</name>
    <dbReference type="NCBI Taxonomy" id="2583532"/>
    <lineage>
        <taxon>Bacteria</taxon>
        <taxon>Pseudomonadati</taxon>
        <taxon>Pseudomonadota</taxon>
        <taxon>Alphaproteobacteria</taxon>
        <taxon>Hyphomicrobiales</taxon>
        <taxon>Aurantimonadaceae</taxon>
        <taxon>Martelella</taxon>
    </lineage>
</organism>